<evidence type="ECO:0000313" key="1">
    <source>
        <dbReference type="EMBL" id="AUB35260.1"/>
    </source>
</evidence>
<dbReference type="AlphaFoldDB" id="A0A2K8SIU8"/>
<dbReference type="KEGG" id="nfl:COO91_01136"/>
<dbReference type="EMBL" id="CP024785">
    <property type="protein sequence ID" value="AUB35260.1"/>
    <property type="molecule type" value="Genomic_DNA"/>
</dbReference>
<protein>
    <submittedName>
        <fullName evidence="1">Plasmid partition protein ParG</fullName>
    </submittedName>
</protein>
<proteinExistence type="predicted"/>
<dbReference type="InterPro" id="IPR010985">
    <property type="entry name" value="Ribbon_hlx_hlx"/>
</dbReference>
<gene>
    <name evidence="1" type="ORF">COO91_01136</name>
</gene>
<name>A0A2K8SIU8_9NOSO</name>
<dbReference type="InterPro" id="IPR013321">
    <property type="entry name" value="Arc_rbn_hlx_hlx"/>
</dbReference>
<reference evidence="1 2" key="1">
    <citation type="submission" date="2017-11" db="EMBL/GenBank/DDBJ databases">
        <title>Complete genome of a free-living desiccation-tolerant cyanobacterium and its photosynthetic adaptation to extreme terrestrial habitat.</title>
        <authorList>
            <person name="Shang J."/>
        </authorList>
    </citation>
    <scope>NUCLEOTIDE SEQUENCE [LARGE SCALE GENOMIC DNA]</scope>
    <source>
        <strain evidence="1 2">CCNUN1</strain>
    </source>
</reference>
<dbReference type="Gene3D" id="1.10.1220.10">
    <property type="entry name" value="Met repressor-like"/>
    <property type="match status" value="1"/>
</dbReference>
<dbReference type="InterPro" id="IPR015354">
    <property type="entry name" value="DNA_partition_ParG"/>
</dbReference>
<dbReference type="SUPFAM" id="SSF47598">
    <property type="entry name" value="Ribbon-helix-helix"/>
    <property type="match status" value="1"/>
</dbReference>
<dbReference type="Proteomes" id="UP000232003">
    <property type="component" value="Chromosome"/>
</dbReference>
<sequence length="56" mass="6690">MSDSNKQVFVRFRVEEEKRDRFKIACIQLKTTMDEVLKGLLDKWLEENSPESTKNK</sequence>
<keyword evidence="2" id="KW-1185">Reference proteome</keyword>
<dbReference type="GO" id="GO:0006355">
    <property type="term" value="P:regulation of DNA-templated transcription"/>
    <property type="evidence" value="ECO:0007669"/>
    <property type="project" value="InterPro"/>
</dbReference>
<dbReference type="RefSeq" id="WP_084227340.1">
    <property type="nucleotide sequence ID" value="NZ_CAWNNC010000001.1"/>
</dbReference>
<accession>A0A2K8SIU8</accession>
<dbReference type="OrthoDB" id="489167at2"/>
<dbReference type="Pfam" id="PF09274">
    <property type="entry name" value="ParG"/>
    <property type="match status" value="1"/>
</dbReference>
<evidence type="ECO:0000313" key="2">
    <source>
        <dbReference type="Proteomes" id="UP000232003"/>
    </source>
</evidence>
<organism evidence="1 2">
    <name type="scientific">Nostoc flagelliforme CCNUN1</name>
    <dbReference type="NCBI Taxonomy" id="2038116"/>
    <lineage>
        <taxon>Bacteria</taxon>
        <taxon>Bacillati</taxon>
        <taxon>Cyanobacteriota</taxon>
        <taxon>Cyanophyceae</taxon>
        <taxon>Nostocales</taxon>
        <taxon>Nostocaceae</taxon>
        <taxon>Nostoc</taxon>
    </lineage>
</organism>